<sequence length="197" mass="22775">MAKLFRKKKQEQQPTLEQAVDNSANTLNLLENKIKYYEQLSNEQLRNAKIYKKQGKLNLAKQCLKKKKMYEMYIEKMNGMVNNLEVQQAQISQAEMTSKVFQAYVSNDQVLKQMFNGMSYDEVQDQIDDIMDTQNEMEEITDAIAGLQIGPTIDEDEIENEFNQLDNYYGESNSQASNANYNNDDEDIGNLLSPYCS</sequence>
<dbReference type="Gene3D" id="1.10.287.1060">
    <property type="entry name" value="ESAT-6-like"/>
    <property type="match status" value="1"/>
</dbReference>
<keyword evidence="2" id="KW-1185">Reference proteome</keyword>
<dbReference type="Proteomes" id="UP001470230">
    <property type="component" value="Unassembled WGS sequence"/>
</dbReference>
<dbReference type="Pfam" id="PF03357">
    <property type="entry name" value="Snf7"/>
    <property type="match status" value="1"/>
</dbReference>
<dbReference type="PANTHER" id="PTHR22761">
    <property type="entry name" value="CHARGED MULTIVESICULAR BODY PROTEIN"/>
    <property type="match status" value="1"/>
</dbReference>
<proteinExistence type="predicted"/>
<dbReference type="EMBL" id="JAPFFF010000017">
    <property type="protein sequence ID" value="KAK8864075.1"/>
    <property type="molecule type" value="Genomic_DNA"/>
</dbReference>
<evidence type="ECO:0000313" key="1">
    <source>
        <dbReference type="EMBL" id="KAK8864075.1"/>
    </source>
</evidence>
<protein>
    <submittedName>
        <fullName evidence="1">Charged multivesicular body protein 4b</fullName>
    </submittedName>
</protein>
<dbReference type="InterPro" id="IPR005024">
    <property type="entry name" value="Snf7_fam"/>
</dbReference>
<comment type="caution">
    <text evidence="1">The sequence shown here is derived from an EMBL/GenBank/DDBJ whole genome shotgun (WGS) entry which is preliminary data.</text>
</comment>
<name>A0ABR2IL17_9EUKA</name>
<gene>
    <name evidence="1" type="ORF">M9Y10_011770</name>
</gene>
<accession>A0ABR2IL17</accession>
<evidence type="ECO:0000313" key="2">
    <source>
        <dbReference type="Proteomes" id="UP001470230"/>
    </source>
</evidence>
<reference evidence="1 2" key="1">
    <citation type="submission" date="2024-04" db="EMBL/GenBank/DDBJ databases">
        <title>Tritrichomonas musculus Genome.</title>
        <authorList>
            <person name="Alves-Ferreira E."/>
            <person name="Grigg M."/>
            <person name="Lorenzi H."/>
            <person name="Galac M."/>
        </authorList>
    </citation>
    <scope>NUCLEOTIDE SEQUENCE [LARGE SCALE GENOMIC DNA]</scope>
    <source>
        <strain evidence="1 2">EAF2021</strain>
    </source>
</reference>
<organism evidence="1 2">
    <name type="scientific">Tritrichomonas musculus</name>
    <dbReference type="NCBI Taxonomy" id="1915356"/>
    <lineage>
        <taxon>Eukaryota</taxon>
        <taxon>Metamonada</taxon>
        <taxon>Parabasalia</taxon>
        <taxon>Tritrichomonadida</taxon>
        <taxon>Tritrichomonadidae</taxon>
        <taxon>Tritrichomonas</taxon>
    </lineage>
</organism>